<dbReference type="Proteomes" id="UP000005268">
    <property type="component" value="Chromosome"/>
</dbReference>
<dbReference type="KEGG" id="ppi:YSA_10485"/>
<protein>
    <submittedName>
        <fullName evidence="6">Rhs element Vgr protein</fullName>
    </submittedName>
</protein>
<dbReference type="SUPFAM" id="SSF69349">
    <property type="entry name" value="Phage fibre proteins"/>
    <property type="match status" value="1"/>
</dbReference>
<comment type="subcellular location">
    <subcellularLocation>
        <location evidence="1">Secreted</location>
    </subcellularLocation>
</comment>
<dbReference type="PANTHER" id="PTHR32305">
    <property type="match status" value="1"/>
</dbReference>
<dbReference type="InterPro" id="IPR037026">
    <property type="entry name" value="Vgr_OB-fold_dom_sf"/>
</dbReference>
<evidence type="ECO:0000259" key="5">
    <source>
        <dbReference type="Pfam" id="PF22178"/>
    </source>
</evidence>
<evidence type="ECO:0000256" key="3">
    <source>
        <dbReference type="ARBA" id="ARBA00022525"/>
    </source>
</evidence>
<dbReference type="AlphaFoldDB" id="I3V3Y1"/>
<evidence type="ECO:0000256" key="1">
    <source>
        <dbReference type="ARBA" id="ARBA00004613"/>
    </source>
</evidence>
<dbReference type="SUPFAM" id="SSF69279">
    <property type="entry name" value="Phage tail proteins"/>
    <property type="match status" value="2"/>
</dbReference>
<dbReference type="Pfam" id="PF04717">
    <property type="entry name" value="Phage_base_V"/>
    <property type="match status" value="1"/>
</dbReference>
<dbReference type="Gene3D" id="3.55.50.10">
    <property type="entry name" value="Baseplate protein-like domains"/>
    <property type="match status" value="1"/>
</dbReference>
<dbReference type="GO" id="GO:0005576">
    <property type="term" value="C:extracellular region"/>
    <property type="evidence" value="ECO:0007669"/>
    <property type="project" value="UniProtKB-SubCell"/>
</dbReference>
<accession>I3V3Y1</accession>
<gene>
    <name evidence="6" type="ORF">YSA_10485</name>
</gene>
<name>I3V3Y1_PSEPU</name>
<evidence type="ECO:0000259" key="4">
    <source>
        <dbReference type="Pfam" id="PF04717"/>
    </source>
</evidence>
<evidence type="ECO:0000313" key="6">
    <source>
        <dbReference type="EMBL" id="AFK72452.1"/>
    </source>
</evidence>
<dbReference type="Gene3D" id="4.10.220.110">
    <property type="match status" value="1"/>
</dbReference>
<dbReference type="Pfam" id="PF22178">
    <property type="entry name" value="Gp5_trimer_C"/>
    <property type="match status" value="1"/>
</dbReference>
<dbReference type="InterPro" id="IPR006533">
    <property type="entry name" value="T6SS_Vgr_RhsGE"/>
</dbReference>
<dbReference type="SUPFAM" id="SSF69255">
    <property type="entry name" value="gp5 N-terminal domain-like"/>
    <property type="match status" value="1"/>
</dbReference>
<dbReference type="NCBIfam" id="TIGR03361">
    <property type="entry name" value="VI_Rhs_Vgr"/>
    <property type="match status" value="1"/>
</dbReference>
<feature type="domain" description="Gp5/Type VI secretion system Vgr protein OB-fold" evidence="4">
    <location>
        <begin position="594"/>
        <end position="661"/>
    </location>
</feature>
<dbReference type="PATRIC" id="fig|231023.4.peg.5036"/>
<dbReference type="Gene3D" id="2.40.50.230">
    <property type="entry name" value="Gp5 N-terminal domain"/>
    <property type="match status" value="1"/>
</dbReference>
<comment type="similarity">
    <text evidence="2">Belongs to the VgrG protein family.</text>
</comment>
<dbReference type="InterPro" id="IPR050708">
    <property type="entry name" value="T6SS_VgrG/RHS"/>
</dbReference>
<proteinExistence type="inferred from homology"/>
<dbReference type="InterPro" id="IPR017847">
    <property type="entry name" value="T6SS_RhsGE_Vgr_subset"/>
</dbReference>
<evidence type="ECO:0000313" key="7">
    <source>
        <dbReference type="Proteomes" id="UP000005268"/>
    </source>
</evidence>
<feature type="domain" description="Gp5/Type VI secretion system Vgr C-terminal trimerisation" evidence="5">
    <location>
        <begin position="678"/>
        <end position="767"/>
    </location>
</feature>
<dbReference type="PANTHER" id="PTHR32305:SF15">
    <property type="entry name" value="PROTEIN RHSA-RELATED"/>
    <property type="match status" value="1"/>
</dbReference>
<dbReference type="EMBL" id="CP003588">
    <property type="protein sequence ID" value="AFK72452.1"/>
    <property type="molecule type" value="Genomic_DNA"/>
</dbReference>
<keyword evidence="3" id="KW-0964">Secreted</keyword>
<sequence>MKAIEHRCTVSWLAASRKCHYGRVRDGHLPELASGEKFEPIHVMKHFSPPVELMRQVARQFEWELSGMGADRHLKNLLRRAVRRLPGALPGASEEDEGWRYDIALQGGIARFSWACSELTGQLMPVFPLGLSACLAFGNVNPVAFISMHDGTFLSAGSRMIPQARALCAHAEYARKIRVAAEHRKRVLAVFSRRFRMIMDLASALLSPQNRRLFKFHNLANPEQELLLETFKGTEALSRAFNYELLLVCEDSGVPLKSMMGQHVSIEIELAEGGPRYITGYLTRFASIGSDGGMARYTATLNPWFSMLKNRFDTRIFQGNTVEEVVTEVFALCPAFSRHEFRLTRPQKRYTYITQYRETDFNFVQRLLEEEGMFYYFEHTAEGHTMIICDDSSTLVAIPEQPQIRFHSASVTETADSITQWSGNRQLQSGKMATQTFDYRQPNNRLPVALNSVNNQGDVENFEIYDFPGQYTHGTYDEGETLLRLRIEALELRGKKFEGASNCRAMKPGYTFELLQHYIHDQGPVEDRQFLLMSVESEGHNNYLTGQQASYFNTFSCVRKKIPFRPQLSTPKPTIAGPQTAIIVGPPGEEIFTDELGRVKIQFHWDRNGKYNDHSSCWVRVAQSGASGGFGSIQIPRVGDEVVVVFLDGNPDRPLIMGSLYNSTNTPPWSLPANKTQSGFLTRSMKGDGGTANFFRFEDKAGAEQIIMHAERNMDTEIELDETHDVGNNRSITVGGTHTETVKKDTVVQVTEGSYTLQVDNQFIQVAAKQHIILQVGDSSITLTPEGIEIKGKVIVTTSTDTTQITGAAVRIND</sequence>
<dbReference type="Pfam" id="PF05954">
    <property type="entry name" value="Phage_GPD"/>
    <property type="match status" value="1"/>
</dbReference>
<dbReference type="InterPro" id="IPR006531">
    <property type="entry name" value="Gp5/Vgr_OB"/>
</dbReference>
<dbReference type="HOGENOM" id="CLU_004121_7_3_6"/>
<dbReference type="Gene3D" id="2.30.110.50">
    <property type="match status" value="1"/>
</dbReference>
<dbReference type="NCBIfam" id="TIGR01646">
    <property type="entry name" value="vgr_GE"/>
    <property type="match status" value="1"/>
</dbReference>
<dbReference type="InterPro" id="IPR054030">
    <property type="entry name" value="Gp5_Vgr_C"/>
</dbReference>
<organism evidence="6 7">
    <name type="scientific">Pseudomonas putida ND6</name>
    <dbReference type="NCBI Taxonomy" id="231023"/>
    <lineage>
        <taxon>Bacteria</taxon>
        <taxon>Pseudomonadati</taxon>
        <taxon>Pseudomonadota</taxon>
        <taxon>Gammaproteobacteria</taxon>
        <taxon>Pseudomonadales</taxon>
        <taxon>Pseudomonadaceae</taxon>
        <taxon>Pseudomonas</taxon>
    </lineage>
</organism>
<evidence type="ECO:0000256" key="2">
    <source>
        <dbReference type="ARBA" id="ARBA00005558"/>
    </source>
</evidence>
<reference evidence="6 7" key="1">
    <citation type="journal article" date="2012" name="J. Bacteriol.">
        <title>Complete Genome Sequence of the Naphthalene-Degrading Pseudomonas putida Strain ND6.</title>
        <authorList>
            <person name="Li S."/>
            <person name="Zhao H."/>
            <person name="Li Y."/>
            <person name="Niu S."/>
            <person name="Cai B."/>
        </authorList>
    </citation>
    <scope>NUCLEOTIDE SEQUENCE [LARGE SCALE GENOMIC DNA]</scope>
    <source>
        <strain evidence="6 7">ND6</strain>
    </source>
</reference>